<organism evidence="2 3">
    <name type="scientific">Puccinia coronata f. sp. avenae</name>
    <dbReference type="NCBI Taxonomy" id="200324"/>
    <lineage>
        <taxon>Eukaryota</taxon>
        <taxon>Fungi</taxon>
        <taxon>Dikarya</taxon>
        <taxon>Basidiomycota</taxon>
        <taxon>Pucciniomycotina</taxon>
        <taxon>Pucciniomycetes</taxon>
        <taxon>Pucciniales</taxon>
        <taxon>Pucciniaceae</taxon>
        <taxon>Puccinia</taxon>
    </lineage>
</organism>
<dbReference type="Gene3D" id="3.30.200.20">
    <property type="entry name" value="Phosphorylase Kinase, domain 1"/>
    <property type="match status" value="1"/>
</dbReference>
<dbReference type="EMBL" id="PGCI01000690">
    <property type="protein sequence ID" value="PLW21028.1"/>
    <property type="molecule type" value="Genomic_DNA"/>
</dbReference>
<name>A0A2N5T6E7_9BASI</name>
<proteinExistence type="predicted"/>
<feature type="compositionally biased region" description="Polar residues" evidence="1">
    <location>
        <begin position="1"/>
        <end position="18"/>
    </location>
</feature>
<dbReference type="SUPFAM" id="SSF56112">
    <property type="entry name" value="Protein kinase-like (PK-like)"/>
    <property type="match status" value="1"/>
</dbReference>
<dbReference type="PANTHER" id="PTHR33069:SF3">
    <property type="entry name" value="DYNEIN HEAVY CHAIN TAIL DOMAIN-CONTAINING PROTEIN"/>
    <property type="match status" value="1"/>
</dbReference>
<feature type="region of interest" description="Disordered" evidence="1">
    <location>
        <begin position="1"/>
        <end position="31"/>
    </location>
</feature>
<evidence type="ECO:0000313" key="3">
    <source>
        <dbReference type="Proteomes" id="UP000235392"/>
    </source>
</evidence>
<accession>A0A2N5T6E7</accession>
<protein>
    <submittedName>
        <fullName evidence="2">Uncharacterized protein</fullName>
    </submittedName>
</protein>
<dbReference type="Proteomes" id="UP000235392">
    <property type="component" value="Unassembled WGS sequence"/>
</dbReference>
<evidence type="ECO:0000256" key="1">
    <source>
        <dbReference type="SAM" id="MobiDB-lite"/>
    </source>
</evidence>
<dbReference type="InterPro" id="IPR011009">
    <property type="entry name" value="Kinase-like_dom_sf"/>
</dbReference>
<reference evidence="2 3" key="1">
    <citation type="submission" date="2017-11" db="EMBL/GenBank/DDBJ databases">
        <title>De novo assembly and phasing of dikaryotic genomes from two isolates of Puccinia coronata f. sp. avenae, the causal agent of oat crown rust.</title>
        <authorList>
            <person name="Miller M.E."/>
            <person name="Zhang Y."/>
            <person name="Omidvar V."/>
            <person name="Sperschneider J."/>
            <person name="Schwessinger B."/>
            <person name="Raley C."/>
            <person name="Palmer J.M."/>
            <person name="Garnica D."/>
            <person name="Upadhyaya N."/>
            <person name="Rathjen J."/>
            <person name="Taylor J.M."/>
            <person name="Park R.F."/>
            <person name="Dodds P.N."/>
            <person name="Hirsch C.D."/>
            <person name="Kianian S.F."/>
            <person name="Figueroa M."/>
        </authorList>
    </citation>
    <scope>NUCLEOTIDE SEQUENCE [LARGE SCALE GENOMIC DNA]</scope>
    <source>
        <strain evidence="2">12SD80</strain>
    </source>
</reference>
<gene>
    <name evidence="2" type="ORF">PCASD_15083</name>
</gene>
<sequence length="565" mass="63075">MTTPEAVSSMSDSANSPTAAPDELTKPTNVVPEPIRQQRGLIIKNFQDLTKKFQHYASNPIYPVVPVDTNRETWNKALSRLQLKFLPALRHQIDTLIQLLRPSELQDDVNGSRLKLIIDIQAELDQSLREIFSIAAGIQRKPVSIPTRSDDQDLEEYKEFRRQGLANGLELLNQSLVSIFDQSSLIIKELTKPSTMTIQWHQYLEWSRRSTIVREKISIASSINQVIQWISAHEFTLIQERWVPRLYLAHNAFLFDLPKLIYRAIYHLEPNDPPVGLAKCLKSEHALPLAQALIPLIKLSRVFFKKGADILTSLQFIIVNGTGIRIMSGTGPEGAGLAVVNKNMPEICMVNENAGGITVIRPGLPIPLHPPMRFTNALPIGIEIIPVVGLNRKTVPVDIVGIIVDVAAGTDAEVVNNFDDANGYYHVILECLHTLFVPRIFMSAAKDGIKGAGSDVVIKVVRRQKSMFKSSQREASILKKLHEADPSADPSGKYHIIRLERTFEHQGHLCLVFKAMSVNLGEVVKRFANCRITTPTNGAISRDESVISFKDINTSPQQQNGAHPY</sequence>
<evidence type="ECO:0000313" key="2">
    <source>
        <dbReference type="EMBL" id="PLW21028.1"/>
    </source>
</evidence>
<dbReference type="AlphaFoldDB" id="A0A2N5T6E7"/>
<dbReference type="PANTHER" id="PTHR33069">
    <property type="entry name" value="CHROMOSOME 7, WHOLE GENOME SHOTGUN SEQUENCE-RELATED"/>
    <property type="match status" value="1"/>
</dbReference>
<comment type="caution">
    <text evidence="2">The sequence shown here is derived from an EMBL/GenBank/DDBJ whole genome shotgun (WGS) entry which is preliminary data.</text>
</comment>